<evidence type="ECO:0000256" key="6">
    <source>
        <dbReference type="RuleBase" id="RU003693"/>
    </source>
</evidence>
<dbReference type="PROSITE" id="PS00599">
    <property type="entry name" value="AA_TRANSFER_CLASS_2"/>
    <property type="match status" value="1"/>
</dbReference>
<keyword evidence="4" id="KW-0808">Transferase</keyword>
<evidence type="ECO:0000259" key="7">
    <source>
        <dbReference type="Pfam" id="PF00155"/>
    </source>
</evidence>
<dbReference type="Pfam" id="PF00155">
    <property type="entry name" value="Aminotran_1_2"/>
    <property type="match status" value="1"/>
</dbReference>
<gene>
    <name evidence="8" type="ORF">H7U22_08590</name>
</gene>
<dbReference type="InterPro" id="IPR015421">
    <property type="entry name" value="PyrdxlP-dep_Trfase_major"/>
</dbReference>
<dbReference type="PANTHER" id="PTHR13693:SF77">
    <property type="entry name" value="8-AMINO-7-OXONONANOATE SYNTHASE"/>
    <property type="match status" value="1"/>
</dbReference>
<dbReference type="InterPro" id="IPR015424">
    <property type="entry name" value="PyrdxlP-dep_Trfase"/>
</dbReference>
<comment type="cofactor">
    <cofactor evidence="1 6">
        <name>pyridoxal 5'-phosphate</name>
        <dbReference type="ChEBI" id="CHEBI:597326"/>
    </cofactor>
</comment>
<dbReference type="EMBL" id="JACRYL010000006">
    <property type="protein sequence ID" value="MBC6110479.1"/>
    <property type="molecule type" value="Genomic_DNA"/>
</dbReference>
<reference evidence="8 9" key="1">
    <citation type="submission" date="2020-08" db="EMBL/GenBank/DDBJ databases">
        <authorList>
            <person name="Sun Q."/>
            <person name="Inoue M."/>
        </authorList>
    </citation>
    <scope>NUCLEOTIDE SEQUENCE [LARGE SCALE GENOMIC DNA]</scope>
    <source>
        <strain evidence="8 9">CCM 8938</strain>
    </source>
</reference>
<keyword evidence="5 6" id="KW-0663">Pyridoxal phosphate</keyword>
<comment type="caution">
    <text evidence="8">The sequence shown here is derived from an EMBL/GenBank/DDBJ whole genome shotgun (WGS) entry which is preliminary data.</text>
</comment>
<dbReference type="PANTHER" id="PTHR13693">
    <property type="entry name" value="CLASS II AMINOTRANSFERASE/8-AMINO-7-OXONONANOATE SYNTHASE"/>
    <property type="match status" value="1"/>
</dbReference>
<evidence type="ECO:0000256" key="4">
    <source>
        <dbReference type="ARBA" id="ARBA00022679"/>
    </source>
</evidence>
<sequence>MSKIKKFLNLKLKEREENLSLRNLSTNFPPIDFCSNDYLGFAKSDELTNLISTNISNLTNYKNGSGGSRLLSGNSTYIEETEQFIANFHEAECGLIFNSGYDANIGLLSSIPQRGDTIITDEFIHASIIDGCRLSHATRYKFAHNNTNELEEKLKNAKGNVFVVVESVYSMDGDLAPLIEISALCENYKANLIVDEAHATGIFGDFGKGLVNKHDLQTKVFARIITFGKAMGIHGAIVLGSENLRHYLINFARSFIYTTAAPIHNIVAIKSAYEILQNLDFQKIHKKIEIFRKLIKENNIQSLNSLSTIQGIVFSNNEATKNASKYLQEKGFDVRAILSPTVPAGKERLRICLHTFNTDEEIISLVKHLKEIQLNG</sequence>
<keyword evidence="8" id="KW-0032">Aminotransferase</keyword>
<dbReference type="InterPro" id="IPR015422">
    <property type="entry name" value="PyrdxlP-dep_Trfase_small"/>
</dbReference>
<dbReference type="InterPro" id="IPR004839">
    <property type="entry name" value="Aminotransferase_I/II_large"/>
</dbReference>
<evidence type="ECO:0000256" key="3">
    <source>
        <dbReference type="ARBA" id="ARBA00010008"/>
    </source>
</evidence>
<comment type="pathway">
    <text evidence="2">Lipid metabolism.</text>
</comment>
<dbReference type="Gene3D" id="3.40.640.10">
    <property type="entry name" value="Type I PLP-dependent aspartate aminotransferase-like (Major domain)"/>
    <property type="match status" value="1"/>
</dbReference>
<protein>
    <submittedName>
        <fullName evidence="8">Pyridoxal phosphate-dependent aminotransferase family protein</fullName>
    </submittedName>
</protein>
<feature type="domain" description="Aminotransferase class I/classII large" evidence="7">
    <location>
        <begin position="31"/>
        <end position="363"/>
    </location>
</feature>
<evidence type="ECO:0000313" key="8">
    <source>
        <dbReference type="EMBL" id="MBC6110479.1"/>
    </source>
</evidence>
<evidence type="ECO:0000256" key="2">
    <source>
        <dbReference type="ARBA" id="ARBA00005189"/>
    </source>
</evidence>
<dbReference type="InterPro" id="IPR001917">
    <property type="entry name" value="Aminotrans_II_pyridoxalP_BS"/>
</dbReference>
<dbReference type="RefSeq" id="WP_187070943.1">
    <property type="nucleotide sequence ID" value="NZ_JACRYL010000006.1"/>
</dbReference>
<keyword evidence="9" id="KW-1185">Reference proteome</keyword>
<dbReference type="InterPro" id="IPR050087">
    <property type="entry name" value="AON_synthase_class-II"/>
</dbReference>
<dbReference type="Gene3D" id="3.90.1150.10">
    <property type="entry name" value="Aspartate Aminotransferase, domain 1"/>
    <property type="match status" value="1"/>
</dbReference>
<evidence type="ECO:0000256" key="1">
    <source>
        <dbReference type="ARBA" id="ARBA00001933"/>
    </source>
</evidence>
<dbReference type="Proteomes" id="UP000652755">
    <property type="component" value="Unassembled WGS sequence"/>
</dbReference>
<evidence type="ECO:0000256" key="5">
    <source>
        <dbReference type="ARBA" id="ARBA00022898"/>
    </source>
</evidence>
<organism evidence="8 9">
    <name type="scientific">Pedobacter fastidiosus</name>
    <dbReference type="NCBI Taxonomy" id="2765361"/>
    <lineage>
        <taxon>Bacteria</taxon>
        <taxon>Pseudomonadati</taxon>
        <taxon>Bacteroidota</taxon>
        <taxon>Sphingobacteriia</taxon>
        <taxon>Sphingobacteriales</taxon>
        <taxon>Sphingobacteriaceae</taxon>
        <taxon>Pedobacter</taxon>
    </lineage>
</organism>
<dbReference type="GO" id="GO:0008483">
    <property type="term" value="F:transaminase activity"/>
    <property type="evidence" value="ECO:0007669"/>
    <property type="project" value="UniProtKB-KW"/>
</dbReference>
<dbReference type="SUPFAM" id="SSF53383">
    <property type="entry name" value="PLP-dependent transferases"/>
    <property type="match status" value="1"/>
</dbReference>
<proteinExistence type="inferred from homology"/>
<comment type="similarity">
    <text evidence="3">Belongs to the class-II pyridoxal-phosphate-dependent aminotransferase family. BioF subfamily.</text>
</comment>
<evidence type="ECO:0000313" key="9">
    <source>
        <dbReference type="Proteomes" id="UP000652755"/>
    </source>
</evidence>
<name>A0ABR7KQW0_9SPHI</name>
<accession>A0ABR7KQW0</accession>